<dbReference type="CDD" id="cd00090">
    <property type="entry name" value="HTH_ARSR"/>
    <property type="match status" value="1"/>
</dbReference>
<dbReference type="Gene3D" id="1.10.10.10">
    <property type="entry name" value="Winged helix-like DNA-binding domain superfamily/Winged helix DNA-binding domain"/>
    <property type="match status" value="1"/>
</dbReference>
<dbReference type="PROSITE" id="PS50956">
    <property type="entry name" value="HTH_ASNC_2"/>
    <property type="match status" value="1"/>
</dbReference>
<dbReference type="InterPro" id="IPR011008">
    <property type="entry name" value="Dimeric_a/b-barrel"/>
</dbReference>
<feature type="domain" description="HTH asnC-type" evidence="4">
    <location>
        <begin position="5"/>
        <end position="66"/>
    </location>
</feature>
<dbReference type="PANTHER" id="PTHR30154">
    <property type="entry name" value="LEUCINE-RESPONSIVE REGULATORY PROTEIN"/>
    <property type="match status" value="1"/>
</dbReference>
<dbReference type="InterPro" id="IPR011991">
    <property type="entry name" value="ArsR-like_HTH"/>
</dbReference>
<dbReference type="Pfam" id="PF13404">
    <property type="entry name" value="HTH_AsnC-type"/>
    <property type="match status" value="1"/>
</dbReference>
<dbReference type="SMART" id="SM00344">
    <property type="entry name" value="HTH_ASNC"/>
    <property type="match status" value="1"/>
</dbReference>
<dbReference type="EMBL" id="PXWF02000067">
    <property type="protein sequence ID" value="PWF54801.1"/>
    <property type="molecule type" value="Genomic_DNA"/>
</dbReference>
<dbReference type="SUPFAM" id="SSF46785">
    <property type="entry name" value="Winged helix' DNA-binding domain"/>
    <property type="match status" value="1"/>
</dbReference>
<dbReference type="InterPro" id="IPR036388">
    <property type="entry name" value="WH-like_DNA-bd_sf"/>
</dbReference>
<dbReference type="Gene3D" id="3.30.70.920">
    <property type="match status" value="1"/>
</dbReference>
<dbReference type="InterPro" id="IPR019887">
    <property type="entry name" value="Tscrpt_reg_AsnC/Lrp_C"/>
</dbReference>
<evidence type="ECO:0000313" key="6">
    <source>
        <dbReference type="Proteomes" id="UP000241421"/>
    </source>
</evidence>
<keyword evidence="6" id="KW-1185">Reference proteome</keyword>
<dbReference type="RefSeq" id="WP_106756395.1">
    <property type="nucleotide sequence ID" value="NZ_PXWF02000067.1"/>
</dbReference>
<keyword evidence="2" id="KW-0238">DNA-binding</keyword>
<keyword evidence="3" id="KW-0804">Transcription</keyword>
<gene>
    <name evidence="5" type="ORF">C7C56_005090</name>
</gene>
<keyword evidence="1" id="KW-0805">Transcription regulation</keyword>
<dbReference type="Proteomes" id="UP000241421">
    <property type="component" value="Unassembled WGS sequence"/>
</dbReference>
<dbReference type="GO" id="GO:0043200">
    <property type="term" value="P:response to amino acid"/>
    <property type="evidence" value="ECO:0007669"/>
    <property type="project" value="TreeGrafter"/>
</dbReference>
<organism evidence="5 6">
    <name type="scientific">Massilia glaciei</name>
    <dbReference type="NCBI Taxonomy" id="1524097"/>
    <lineage>
        <taxon>Bacteria</taxon>
        <taxon>Pseudomonadati</taxon>
        <taxon>Pseudomonadota</taxon>
        <taxon>Betaproteobacteria</taxon>
        <taxon>Burkholderiales</taxon>
        <taxon>Oxalobacteraceae</taxon>
        <taxon>Telluria group</taxon>
        <taxon>Massilia</taxon>
    </lineage>
</organism>
<dbReference type="SUPFAM" id="SSF54909">
    <property type="entry name" value="Dimeric alpha+beta barrel"/>
    <property type="match status" value="1"/>
</dbReference>
<sequence length="154" mass="16816">MSFELDAYDRKILALLQENSRLGFSEIGRRIHLTSPAVAERVRRLEEAGVIEGFGARLNLRALGYTFEAFINITVESHDALDAWAASHHEVLALHATTGSHCALLHIAVRAPEHLQELIKSLGKIGKTTTSIVLSSQCGGRARLPADQLPKMPG</sequence>
<evidence type="ECO:0000313" key="5">
    <source>
        <dbReference type="EMBL" id="PWF54801.1"/>
    </source>
</evidence>
<comment type="caution">
    <text evidence="5">The sequence shown here is derived from an EMBL/GenBank/DDBJ whole genome shotgun (WGS) entry which is preliminary data.</text>
</comment>
<reference evidence="5 6" key="1">
    <citation type="submission" date="2018-04" db="EMBL/GenBank/DDBJ databases">
        <title>Massilia violaceinigra sp. nov., a novel purple-pigmented bacterium isolated from Tianshan glacier, Xinjiang, China.</title>
        <authorList>
            <person name="Wang H."/>
        </authorList>
    </citation>
    <scope>NUCLEOTIDE SEQUENCE [LARGE SCALE GENOMIC DNA]</scope>
    <source>
        <strain evidence="5 6">B448-2</strain>
    </source>
</reference>
<dbReference type="Pfam" id="PF01037">
    <property type="entry name" value="AsnC_trans_reg"/>
    <property type="match status" value="1"/>
</dbReference>
<dbReference type="GO" id="GO:0005829">
    <property type="term" value="C:cytosol"/>
    <property type="evidence" value="ECO:0007669"/>
    <property type="project" value="TreeGrafter"/>
</dbReference>
<evidence type="ECO:0000259" key="4">
    <source>
        <dbReference type="PROSITE" id="PS50956"/>
    </source>
</evidence>
<protein>
    <submittedName>
        <fullName evidence="5">Lrp/AsnC family transcriptional regulator</fullName>
    </submittedName>
</protein>
<dbReference type="InterPro" id="IPR036390">
    <property type="entry name" value="WH_DNA-bd_sf"/>
</dbReference>
<name>A0A2U2I4W6_9BURK</name>
<proteinExistence type="predicted"/>
<dbReference type="GO" id="GO:0043565">
    <property type="term" value="F:sequence-specific DNA binding"/>
    <property type="evidence" value="ECO:0007669"/>
    <property type="project" value="InterPro"/>
</dbReference>
<accession>A0A2U2I4W6</accession>
<evidence type="ECO:0000256" key="3">
    <source>
        <dbReference type="ARBA" id="ARBA00023163"/>
    </source>
</evidence>
<dbReference type="OrthoDB" id="5476at2"/>
<dbReference type="PANTHER" id="PTHR30154:SF53">
    <property type="entry name" value="HTH-TYPE TRANSCRIPTIONAL REGULATOR LRPC"/>
    <property type="match status" value="1"/>
</dbReference>
<dbReference type="AlphaFoldDB" id="A0A2U2I4W6"/>
<dbReference type="InterPro" id="IPR019888">
    <property type="entry name" value="Tscrpt_reg_AsnC-like"/>
</dbReference>
<dbReference type="GO" id="GO:0006355">
    <property type="term" value="P:regulation of DNA-templated transcription"/>
    <property type="evidence" value="ECO:0007669"/>
    <property type="project" value="UniProtKB-ARBA"/>
</dbReference>
<dbReference type="FunFam" id="1.10.10.10:FF:000186">
    <property type="entry name" value="AsnC family transcriptional regulator"/>
    <property type="match status" value="1"/>
</dbReference>
<evidence type="ECO:0000256" key="1">
    <source>
        <dbReference type="ARBA" id="ARBA00023015"/>
    </source>
</evidence>
<dbReference type="InterPro" id="IPR000485">
    <property type="entry name" value="AsnC-type_HTH_dom"/>
</dbReference>
<evidence type="ECO:0000256" key="2">
    <source>
        <dbReference type="ARBA" id="ARBA00023125"/>
    </source>
</evidence>
<dbReference type="PRINTS" id="PR00033">
    <property type="entry name" value="HTHASNC"/>
</dbReference>